<dbReference type="GO" id="GO:0006355">
    <property type="term" value="P:regulation of DNA-templated transcription"/>
    <property type="evidence" value="ECO:0007669"/>
    <property type="project" value="InterPro"/>
</dbReference>
<keyword evidence="4 12" id="KW-1133">Transmembrane helix</keyword>
<organism evidence="14">
    <name type="scientific">Salvia splendens</name>
    <name type="common">Scarlet sage</name>
    <dbReference type="NCBI Taxonomy" id="180675"/>
    <lineage>
        <taxon>Eukaryota</taxon>
        <taxon>Viridiplantae</taxon>
        <taxon>Streptophyta</taxon>
        <taxon>Embryophyta</taxon>
        <taxon>Tracheophyta</taxon>
        <taxon>Spermatophyta</taxon>
        <taxon>Magnoliopsida</taxon>
        <taxon>eudicotyledons</taxon>
        <taxon>Gunneridae</taxon>
        <taxon>Pentapetalae</taxon>
        <taxon>asterids</taxon>
        <taxon>lamiids</taxon>
        <taxon>Lamiales</taxon>
        <taxon>Lamiaceae</taxon>
        <taxon>Nepetoideae</taxon>
        <taxon>Mentheae</taxon>
        <taxon>Salviinae</taxon>
        <taxon>Salvia</taxon>
        <taxon>Salvia subgen. Calosphace</taxon>
        <taxon>core Calosphace</taxon>
    </lineage>
</organism>
<evidence type="ECO:0000256" key="8">
    <source>
        <dbReference type="ARBA" id="ARBA00023159"/>
    </source>
</evidence>
<evidence type="ECO:0000256" key="12">
    <source>
        <dbReference type="SAM" id="Phobius"/>
    </source>
</evidence>
<evidence type="ECO:0000256" key="10">
    <source>
        <dbReference type="ARBA" id="ARBA00023242"/>
    </source>
</evidence>
<name>A0A8X8ZL22_SALSN</name>
<evidence type="ECO:0000256" key="6">
    <source>
        <dbReference type="ARBA" id="ARBA00023125"/>
    </source>
</evidence>
<dbReference type="GO" id="GO:0000976">
    <property type="term" value="F:transcription cis-regulatory region binding"/>
    <property type="evidence" value="ECO:0007669"/>
    <property type="project" value="UniProtKB-ARBA"/>
</dbReference>
<gene>
    <name evidence="14" type="ORF">SASPL_131521</name>
</gene>
<evidence type="ECO:0000256" key="1">
    <source>
        <dbReference type="ARBA" id="ARBA00004123"/>
    </source>
</evidence>
<dbReference type="SUPFAM" id="SSF101941">
    <property type="entry name" value="NAC domain"/>
    <property type="match status" value="1"/>
</dbReference>
<dbReference type="InterPro" id="IPR003441">
    <property type="entry name" value="NAC-dom"/>
</dbReference>
<keyword evidence="9" id="KW-0804">Transcription</keyword>
<evidence type="ECO:0000256" key="3">
    <source>
        <dbReference type="ARBA" id="ARBA00022692"/>
    </source>
</evidence>
<keyword evidence="3 12" id="KW-0812">Transmembrane</keyword>
<dbReference type="InterPro" id="IPR036093">
    <property type="entry name" value="NAC_dom_sf"/>
</dbReference>
<evidence type="ECO:0000256" key="11">
    <source>
        <dbReference type="SAM" id="MobiDB-lite"/>
    </source>
</evidence>
<dbReference type="Proteomes" id="UP000298416">
    <property type="component" value="Unassembled WGS sequence"/>
</dbReference>
<evidence type="ECO:0000259" key="13">
    <source>
        <dbReference type="PROSITE" id="PS51005"/>
    </source>
</evidence>
<evidence type="ECO:0000256" key="5">
    <source>
        <dbReference type="ARBA" id="ARBA00023015"/>
    </source>
</evidence>
<proteinExistence type="predicted"/>
<dbReference type="EMBL" id="PNBA02000011">
    <property type="protein sequence ID" value="KAG6408508.1"/>
    <property type="molecule type" value="Genomic_DNA"/>
</dbReference>
<dbReference type="GO" id="GO:0005634">
    <property type="term" value="C:nucleus"/>
    <property type="evidence" value="ECO:0007669"/>
    <property type="project" value="UniProtKB-SubCell"/>
</dbReference>
<dbReference type="Pfam" id="PF02365">
    <property type="entry name" value="NAM"/>
    <property type="match status" value="1"/>
</dbReference>
<dbReference type="Gene3D" id="2.170.150.80">
    <property type="entry name" value="NAC domain"/>
    <property type="match status" value="1"/>
</dbReference>
<keyword evidence="15" id="KW-1185">Reference proteome</keyword>
<dbReference type="FunFam" id="2.170.150.80:FF:000006">
    <property type="entry name" value="NAC domain-containing protein 100-like"/>
    <property type="match status" value="1"/>
</dbReference>
<reference evidence="14" key="1">
    <citation type="submission" date="2018-01" db="EMBL/GenBank/DDBJ databases">
        <authorList>
            <person name="Mao J.F."/>
        </authorList>
    </citation>
    <scope>NUCLEOTIDE SEQUENCE</scope>
    <source>
        <strain evidence="14">Huo1</strain>
        <tissue evidence="14">Leaf</tissue>
    </source>
</reference>
<evidence type="ECO:0000256" key="7">
    <source>
        <dbReference type="ARBA" id="ARBA00023136"/>
    </source>
</evidence>
<keyword evidence="6" id="KW-0238">DNA-binding</keyword>
<dbReference type="AlphaFoldDB" id="A0A8X8ZL22"/>
<feature type="compositionally biased region" description="Polar residues" evidence="11">
    <location>
        <begin position="561"/>
        <end position="576"/>
    </location>
</feature>
<evidence type="ECO:0000313" key="15">
    <source>
        <dbReference type="Proteomes" id="UP000298416"/>
    </source>
</evidence>
<dbReference type="PANTHER" id="PTHR31744:SF216">
    <property type="entry name" value="NAC TRANSCRIPTION FACTOR"/>
    <property type="match status" value="1"/>
</dbReference>
<comment type="caution">
    <text evidence="14">The sequence shown here is derived from an EMBL/GenBank/DDBJ whole genome shotgun (WGS) entry which is preliminary data.</text>
</comment>
<feature type="region of interest" description="Disordered" evidence="11">
    <location>
        <begin position="561"/>
        <end position="583"/>
    </location>
</feature>
<accession>A0A8X8ZL22</accession>
<feature type="transmembrane region" description="Helical" evidence="12">
    <location>
        <begin position="651"/>
        <end position="668"/>
    </location>
</feature>
<keyword evidence="8" id="KW-0010">Activator</keyword>
<sequence length="669" mass="74955">MMVNPDNSVDGNAFPPGFRFHPTDEELVLYYLKRKVCRQRHLLDVIAETDVYKWDPEELPGLSKLKTGDRQWFFFSPRDRKYPNGARSSRATMHGFWKATGKVRVISRGDHAVGLKKTLVFYRGRAPKGERTDWVMHEYTMNEEELNRCQAAMEYYVLYKVYKKSGPGPKNGEQYGAPFREEDWNGDIVEVPSAIEKEILQKPLNDITPINSSKGVEFQGLSSFDYLEEVMNQIVDEPLPVQPNCREEDWTNDKVQVPSAIEKDILQKQVNEIAPINSSKVVDFQGLSSFDYLEEVMNQIVDEPLPVQPPVIDHQYNLEQFASEDISYEAPQPFVQQPIVDNSFDLAQSDAFQFLPTDAPEASSAPVANVPNSEFIDESFLGDFLELNDLGPDTSSQNPSELVNDSDNLSIDDFDCLRELELLQDVPLFLCYEGPVELGQTSQPDMNNNFGNGEIDPISSSCMNNVENTTSYMLQQQFNNHDGISYQMSADDQSCSVVTEAHTNLGFAPPSTSGTDICRIPTEAIFEQLQKWMVWEDHVIFKMVKTPNYAQVESVLHQNPNYGSVNHSAGANQSGRGKQDDGGTDSLFSSALWSFVESIPTSPASASECALVNKAFERMSSFSKVRMNGKNLNVAAGNAMAKSGKSRTGPVFLSLLGLMCAILWMVIIT</sequence>
<dbReference type="PROSITE" id="PS51005">
    <property type="entry name" value="NAC"/>
    <property type="match status" value="1"/>
</dbReference>
<dbReference type="GO" id="GO:0016020">
    <property type="term" value="C:membrane"/>
    <property type="evidence" value="ECO:0007669"/>
    <property type="project" value="UniProtKB-SubCell"/>
</dbReference>
<keyword evidence="10" id="KW-0539">Nucleus</keyword>
<evidence type="ECO:0000256" key="9">
    <source>
        <dbReference type="ARBA" id="ARBA00023163"/>
    </source>
</evidence>
<evidence type="ECO:0000256" key="2">
    <source>
        <dbReference type="ARBA" id="ARBA00004167"/>
    </source>
</evidence>
<protein>
    <recommendedName>
        <fullName evidence="13">NAC domain-containing protein</fullName>
    </recommendedName>
</protein>
<reference evidence="14" key="2">
    <citation type="submission" date="2020-08" db="EMBL/GenBank/DDBJ databases">
        <title>Plant Genome Project.</title>
        <authorList>
            <person name="Zhang R.-G."/>
        </authorList>
    </citation>
    <scope>NUCLEOTIDE SEQUENCE</scope>
    <source>
        <strain evidence="14">Huo1</strain>
        <tissue evidence="14">Leaf</tissue>
    </source>
</reference>
<evidence type="ECO:0000313" key="14">
    <source>
        <dbReference type="EMBL" id="KAG6408508.1"/>
    </source>
</evidence>
<keyword evidence="5" id="KW-0805">Transcription regulation</keyword>
<evidence type="ECO:0000256" key="4">
    <source>
        <dbReference type="ARBA" id="ARBA00022989"/>
    </source>
</evidence>
<keyword evidence="7 12" id="KW-0472">Membrane</keyword>
<comment type="subcellular location">
    <subcellularLocation>
        <location evidence="2">Membrane</location>
        <topology evidence="2">Single-pass membrane protein</topology>
    </subcellularLocation>
    <subcellularLocation>
        <location evidence="1">Nucleus</location>
    </subcellularLocation>
</comment>
<feature type="domain" description="NAC" evidence="13">
    <location>
        <begin position="14"/>
        <end position="164"/>
    </location>
</feature>
<dbReference type="PANTHER" id="PTHR31744">
    <property type="entry name" value="PROTEIN CUP-SHAPED COTYLEDON 2-RELATED"/>
    <property type="match status" value="1"/>
</dbReference>